<dbReference type="Gene3D" id="3.40.50.1820">
    <property type="entry name" value="alpha/beta hydrolase"/>
    <property type="match status" value="2"/>
</dbReference>
<keyword evidence="1" id="KW-0378">Hydrolase</keyword>
<gene>
    <name evidence="1" type="ORF">ACH49Z_08465</name>
</gene>
<dbReference type="GO" id="GO:0016787">
    <property type="term" value="F:hydrolase activity"/>
    <property type="evidence" value="ECO:0007669"/>
    <property type="project" value="UniProtKB-KW"/>
</dbReference>
<proteinExistence type="predicted"/>
<keyword evidence="2" id="KW-1185">Reference proteome</keyword>
<evidence type="ECO:0000313" key="2">
    <source>
        <dbReference type="Proteomes" id="UP001611494"/>
    </source>
</evidence>
<protein>
    <submittedName>
        <fullName evidence="1">Alpha/beta fold hydrolase</fullName>
    </submittedName>
</protein>
<dbReference type="EMBL" id="JBIRYL010000001">
    <property type="protein sequence ID" value="MFI2229871.1"/>
    <property type="molecule type" value="Genomic_DNA"/>
</dbReference>
<dbReference type="RefSeq" id="WP_397061021.1">
    <property type="nucleotide sequence ID" value="NZ_JBIRYL010000001.1"/>
</dbReference>
<dbReference type="PANTHER" id="PTHR43433:SF5">
    <property type="entry name" value="AB HYDROLASE-1 DOMAIN-CONTAINING PROTEIN"/>
    <property type="match status" value="1"/>
</dbReference>
<dbReference type="PANTHER" id="PTHR43433">
    <property type="entry name" value="HYDROLASE, ALPHA/BETA FOLD FAMILY PROTEIN"/>
    <property type="match status" value="1"/>
</dbReference>
<dbReference type="Proteomes" id="UP001611494">
    <property type="component" value="Unassembled WGS sequence"/>
</dbReference>
<dbReference type="SUPFAM" id="SSF53474">
    <property type="entry name" value="alpha/beta-Hydrolases"/>
    <property type="match status" value="1"/>
</dbReference>
<dbReference type="InterPro" id="IPR029058">
    <property type="entry name" value="AB_hydrolase_fold"/>
</dbReference>
<dbReference type="InterPro" id="IPR050471">
    <property type="entry name" value="AB_hydrolase"/>
</dbReference>
<reference evidence="1 2" key="1">
    <citation type="submission" date="2024-10" db="EMBL/GenBank/DDBJ databases">
        <title>The Natural Products Discovery Center: Release of the First 8490 Sequenced Strains for Exploring Actinobacteria Biosynthetic Diversity.</title>
        <authorList>
            <person name="Kalkreuter E."/>
            <person name="Kautsar S.A."/>
            <person name="Yang D."/>
            <person name="Bader C.D."/>
            <person name="Teijaro C.N."/>
            <person name="Fluegel L."/>
            <person name="Davis C.M."/>
            <person name="Simpson J.R."/>
            <person name="Lauterbach L."/>
            <person name="Steele A.D."/>
            <person name="Gui C."/>
            <person name="Meng S."/>
            <person name="Li G."/>
            <person name="Viehrig K."/>
            <person name="Ye F."/>
            <person name="Su P."/>
            <person name="Kiefer A.F."/>
            <person name="Nichols A."/>
            <person name="Cepeda A.J."/>
            <person name="Yan W."/>
            <person name="Fan B."/>
            <person name="Jiang Y."/>
            <person name="Adhikari A."/>
            <person name="Zheng C.-J."/>
            <person name="Schuster L."/>
            <person name="Cowan T.M."/>
            <person name="Smanski M.J."/>
            <person name="Chevrette M.G."/>
            <person name="De Carvalho L.P.S."/>
            <person name="Shen B."/>
        </authorList>
    </citation>
    <scope>NUCLEOTIDE SEQUENCE [LARGE SCALE GENOMIC DNA]</scope>
    <source>
        <strain evidence="1 2">NPDC019377</strain>
    </source>
</reference>
<accession>A0ABW7VTD2</accession>
<comment type="caution">
    <text evidence="1">The sequence shown here is derived from an EMBL/GenBank/DDBJ whole genome shotgun (WGS) entry which is preliminary data.</text>
</comment>
<organism evidence="1 2">
    <name type="scientific">Nocardia testacea</name>
    <dbReference type="NCBI Taxonomy" id="248551"/>
    <lineage>
        <taxon>Bacteria</taxon>
        <taxon>Bacillati</taxon>
        <taxon>Actinomycetota</taxon>
        <taxon>Actinomycetes</taxon>
        <taxon>Mycobacteriales</taxon>
        <taxon>Nocardiaceae</taxon>
        <taxon>Nocardia</taxon>
    </lineage>
</organism>
<sequence length="196" mass="20247">MTGNEWDDDTPAHALVCLHAGPDPARWFADQVETLGAIAHRSAAPPPADPGTVDAWADEVAAGVTALGHDRVHLLATGATAYGAIALAARYPALVTSLVLGDPEVDPDAPGYGELLARVAAPTLVIASVPDERVDMAQAQSIAGGIDNGVFVVIDGGTIPAHRERAASFNEWVTAFTVIAEGLDAMASQQQEKTHA</sequence>
<evidence type="ECO:0000313" key="1">
    <source>
        <dbReference type="EMBL" id="MFI2229871.1"/>
    </source>
</evidence>
<name>A0ABW7VTD2_9NOCA</name>